<comment type="caution">
    <text evidence="2">The sequence shown here is derived from an EMBL/GenBank/DDBJ whole genome shotgun (WGS) entry which is preliminary data.</text>
</comment>
<feature type="domain" description="DUF4440" evidence="1">
    <location>
        <begin position="32"/>
        <end position="143"/>
    </location>
</feature>
<dbReference type="RefSeq" id="WP_324180204.1">
    <property type="nucleotide sequence ID" value="NZ_BAABAW010000024.1"/>
</dbReference>
<evidence type="ECO:0000259" key="1">
    <source>
        <dbReference type="Pfam" id="PF14534"/>
    </source>
</evidence>
<dbReference type="Proteomes" id="UP001327027">
    <property type="component" value="Unassembled WGS sequence"/>
</dbReference>
<dbReference type="Pfam" id="PF14534">
    <property type="entry name" value="DUF4440"/>
    <property type="match status" value="1"/>
</dbReference>
<dbReference type="Gene3D" id="3.10.450.50">
    <property type="match status" value="1"/>
</dbReference>
<dbReference type="SUPFAM" id="SSF54427">
    <property type="entry name" value="NTF2-like"/>
    <property type="match status" value="1"/>
</dbReference>
<sequence>MKKYHYIKSIIIITILLVSQFVNSQEEKKDVLETIEEFNTAFKEGNVDKLSSMITKDYIHTNSNAKPIDKETWLAYLKKRKEEIDTQKLEVHSYEMNETKIQQYDNMVIVSAKITTSSTKNGILTTNEYRVTNIWVLEDGAWKRAGFHDGKIK</sequence>
<name>A0ABU5ZWC4_9FLAO</name>
<evidence type="ECO:0000313" key="3">
    <source>
        <dbReference type="Proteomes" id="UP001327027"/>
    </source>
</evidence>
<reference evidence="2 3" key="1">
    <citation type="journal article" date="2013" name="Int. J. Syst. Evol. Microbiol.">
        <title>Aquimarina gracilis sp. nov., isolated from the gut microflora of a mussel, Mytilus coruscus, and emended description of Aquimarina spongiae.</title>
        <authorList>
            <person name="Park S.C."/>
            <person name="Choe H.N."/>
            <person name="Baik K.S."/>
            <person name="Seong C.N."/>
        </authorList>
    </citation>
    <scope>NUCLEOTIDE SEQUENCE [LARGE SCALE GENOMIC DNA]</scope>
    <source>
        <strain evidence="2 3">PSC32</strain>
    </source>
</reference>
<dbReference type="EMBL" id="JAYKLX010000005">
    <property type="protein sequence ID" value="MEB3346179.1"/>
    <property type="molecule type" value="Genomic_DNA"/>
</dbReference>
<keyword evidence="3" id="KW-1185">Reference proteome</keyword>
<dbReference type="InterPro" id="IPR027843">
    <property type="entry name" value="DUF4440"/>
</dbReference>
<accession>A0ABU5ZWC4</accession>
<proteinExistence type="predicted"/>
<evidence type="ECO:0000313" key="2">
    <source>
        <dbReference type="EMBL" id="MEB3346179.1"/>
    </source>
</evidence>
<dbReference type="InterPro" id="IPR032710">
    <property type="entry name" value="NTF2-like_dom_sf"/>
</dbReference>
<organism evidence="2 3">
    <name type="scientific">Aquimarina gracilis</name>
    <dbReference type="NCBI Taxonomy" id="874422"/>
    <lineage>
        <taxon>Bacteria</taxon>
        <taxon>Pseudomonadati</taxon>
        <taxon>Bacteroidota</taxon>
        <taxon>Flavobacteriia</taxon>
        <taxon>Flavobacteriales</taxon>
        <taxon>Flavobacteriaceae</taxon>
        <taxon>Aquimarina</taxon>
    </lineage>
</organism>
<gene>
    <name evidence="2" type="ORF">U6A24_11945</name>
</gene>
<protein>
    <submittedName>
        <fullName evidence="2">Nuclear transport factor 2 family protein</fullName>
    </submittedName>
</protein>